<dbReference type="RefSeq" id="WP_118091794.1">
    <property type="nucleotide sequence ID" value="NZ_QSIQ01000001.1"/>
</dbReference>
<dbReference type="EMBL" id="QSIQ01000001">
    <property type="protein sequence ID" value="RHD06470.1"/>
    <property type="molecule type" value="Genomic_DNA"/>
</dbReference>
<reference evidence="2 3" key="1">
    <citation type="submission" date="2018-08" db="EMBL/GenBank/DDBJ databases">
        <title>A genome reference for cultivated species of the human gut microbiota.</title>
        <authorList>
            <person name="Zou Y."/>
            <person name="Xue W."/>
            <person name="Luo G."/>
        </authorList>
    </citation>
    <scope>NUCLEOTIDE SEQUENCE [LARGE SCALE GENOMIC DNA]</scope>
    <source>
        <strain evidence="2 3">AM32-8LB</strain>
    </source>
</reference>
<feature type="domain" description="Bacteriophage Mu GpT" evidence="1">
    <location>
        <begin position="9"/>
        <end position="155"/>
    </location>
</feature>
<evidence type="ECO:0000259" key="1">
    <source>
        <dbReference type="Pfam" id="PF10124"/>
    </source>
</evidence>
<evidence type="ECO:0000313" key="2">
    <source>
        <dbReference type="EMBL" id="RHD06470.1"/>
    </source>
</evidence>
<accession>A0A396AJQ9</accession>
<evidence type="ECO:0000313" key="3">
    <source>
        <dbReference type="Proteomes" id="UP000266391"/>
    </source>
</evidence>
<proteinExistence type="predicted"/>
<sequence>MIVNQQNLHGLDVAYSTAYNKAFQGRKTQYERIATVVPSTTASTDYKWLGQMPQMREWIGEREIQSLSAYNYAIKNKKFEMTVAVPRDDIEDDTYGVYAPMFANMGEAAAEHPDVLVFDALKAGFKANCYDGKPFFAQDHASGKDGKQTVSNMTTEKLSTDAYVEARAAMMGLLGDQGKSLNIVPNLLVVSPANEKMGKLILEADQIEGTTNVLKGTAELLVVTELADQPDYWFLLATQKALKPIIYQKRKPIKLTSKTNDNDDNVFMKDQFIWGADGRSNAGYGFWQMAYGSTGTTRSEG</sequence>
<dbReference type="InterPro" id="IPR018774">
    <property type="entry name" value="Phage_Mu_GpT"/>
</dbReference>
<dbReference type="Proteomes" id="UP000266391">
    <property type="component" value="Unassembled WGS sequence"/>
</dbReference>
<dbReference type="Pfam" id="PF10124">
    <property type="entry name" value="Mu-like_gpT"/>
    <property type="match status" value="3"/>
</dbReference>
<dbReference type="AlphaFoldDB" id="A0A396AJQ9"/>
<protein>
    <submittedName>
        <fullName evidence="2">Head protein</fullName>
    </submittedName>
</protein>
<comment type="caution">
    <text evidence="2">The sequence shown here is derived from an EMBL/GenBank/DDBJ whole genome shotgun (WGS) entry which is preliminary data.</text>
</comment>
<name>A0A396AJQ9_9FIRM</name>
<feature type="domain" description="Bacteriophage Mu GpT" evidence="1">
    <location>
        <begin position="156"/>
        <end position="224"/>
    </location>
</feature>
<organism evidence="2 3">
    <name type="scientific">Roseburia inulinivorans</name>
    <dbReference type="NCBI Taxonomy" id="360807"/>
    <lineage>
        <taxon>Bacteria</taxon>
        <taxon>Bacillati</taxon>
        <taxon>Bacillota</taxon>
        <taxon>Clostridia</taxon>
        <taxon>Lachnospirales</taxon>
        <taxon>Lachnospiraceae</taxon>
        <taxon>Roseburia</taxon>
    </lineage>
</organism>
<feature type="domain" description="Bacteriophage Mu GpT" evidence="1">
    <location>
        <begin position="231"/>
        <end position="295"/>
    </location>
</feature>
<gene>
    <name evidence="2" type="ORF">DW813_00965</name>
</gene>